<comment type="caution">
    <text evidence="1">The sequence shown here is derived from an EMBL/GenBank/DDBJ whole genome shotgun (WGS) entry which is preliminary data.</text>
</comment>
<accession>A0A7V8FJ45</accession>
<proteinExistence type="predicted"/>
<reference evidence="2" key="1">
    <citation type="journal article" date="2020" name="MBio">
        <title>Horizontal gene transfer to a defensive symbiont with a reduced genome amongst a multipartite beetle microbiome.</title>
        <authorList>
            <person name="Waterworth S.C."/>
            <person name="Florez L.V."/>
            <person name="Rees E.R."/>
            <person name="Hertweck C."/>
            <person name="Kaltenpoth M."/>
            <person name="Kwan J.C."/>
        </authorList>
    </citation>
    <scope>NUCLEOTIDE SEQUENCE [LARGE SCALE GENOMIC DNA]</scope>
</reference>
<sequence length="130" mass="13959">MAQARARGEALWREPRQTPVVATTPVAAAARNPAQKVFVVADASCGSACLDALDLWKQLGAVQVGVPTSADSLYMDIRPERLPSGLARISVPMKVFRGRPRGSNAPHLPDLPYSGDMRDSPALQGWLLAR</sequence>
<gene>
    <name evidence="1" type="ORF">GAK31_00347</name>
</gene>
<dbReference type="AlphaFoldDB" id="A0A7V8FJ45"/>
<evidence type="ECO:0008006" key="3">
    <source>
        <dbReference type="Google" id="ProtNLM"/>
    </source>
</evidence>
<evidence type="ECO:0000313" key="1">
    <source>
        <dbReference type="EMBL" id="KAF1017088.1"/>
    </source>
</evidence>
<dbReference type="Proteomes" id="UP000487117">
    <property type="component" value="Unassembled WGS sequence"/>
</dbReference>
<dbReference type="EMBL" id="WNDS01000001">
    <property type="protein sequence ID" value="KAF1017088.1"/>
    <property type="molecule type" value="Genomic_DNA"/>
</dbReference>
<organism evidence="1 2">
    <name type="scientific">Stenotrophomonas maltophilia</name>
    <name type="common">Pseudomonas maltophilia</name>
    <name type="synonym">Xanthomonas maltophilia</name>
    <dbReference type="NCBI Taxonomy" id="40324"/>
    <lineage>
        <taxon>Bacteria</taxon>
        <taxon>Pseudomonadati</taxon>
        <taxon>Pseudomonadota</taxon>
        <taxon>Gammaproteobacteria</taxon>
        <taxon>Lysobacterales</taxon>
        <taxon>Lysobacteraceae</taxon>
        <taxon>Stenotrophomonas</taxon>
        <taxon>Stenotrophomonas maltophilia group</taxon>
    </lineage>
</organism>
<evidence type="ECO:0000313" key="2">
    <source>
        <dbReference type="Proteomes" id="UP000487117"/>
    </source>
</evidence>
<name>A0A7V8FJ45_STEMA</name>
<protein>
    <recommendedName>
        <fullName evidence="3">Tail specific protease domain-containing protein</fullName>
    </recommendedName>
</protein>